<dbReference type="GO" id="GO:0006355">
    <property type="term" value="P:regulation of DNA-templated transcription"/>
    <property type="evidence" value="ECO:0007669"/>
    <property type="project" value="InterPro"/>
</dbReference>
<dbReference type="PANTHER" id="PTHR31384">
    <property type="entry name" value="AUXIN RESPONSE FACTOR 4-RELATED"/>
    <property type="match status" value="1"/>
</dbReference>
<evidence type="ECO:0000313" key="3">
    <source>
        <dbReference type="EMBL" id="KAJ8485333.1"/>
    </source>
</evidence>
<dbReference type="AlphaFoldDB" id="A0AAV8QX83"/>
<accession>A0AAV8QX83</accession>
<sequence>MKHVVEWYEHGYVERPDRVSLWEIETPESLFSFCSITSSLKRQCLPGHVGPAINIQFGNLKPFPKPAENGNANSEHLIAGVGSENLLNILNKPTGCHQSICSSILQNVRSSEISRNFSLAMPAFHTMGSSTHQGIVSTAAMQQKQHLSPQRCMVPLGDVMPQEQRHYLVPQGVELDSASKTHVNSQVSGSDEAPAEPEQKFQDHNTGDENRINLRRTESASLYESNNAQQSEMVYVALPTDSNKQSDDMIKTISHDILAENLDQLPKHQNVESFTSPFDHDDIADQISVKQGLQVKIQGHRKIVRQQSDPPGAQSPGLDATQSSDVSNLNNLLPSQDYLHHNLDHDEWIPQHSCVQSFMSSSRTPEVPCINDKPDSVYLSAVENAATFTSYISSLANPHSFEPIETFQLSCISDSDTSQHCTTNIQESLGTQLNSLNDELLVQGILSSEVHNLDVHGHCSVVQGMPNSCWIMDLSEESNNQSDTIGNLHFDPSNESMDMGLIPSVTIEGLSSIGSSKFCIASVMPVCSFNSNQEQMSKITSMRLTDSVSCLQDIPDCSTGTSSSSIAANDYSLYRGSRKQLCQQPLRTYAKVQKLGSVGRSIDVTRFSNYHELISAVACMFGLEGQLDDDPRGSEWKLVYVDYESDVLLVGMIHGSECTFLFLSHTIALIQ</sequence>
<protein>
    <recommendedName>
        <fullName evidence="2">PB1 domain-containing protein</fullName>
    </recommendedName>
</protein>
<dbReference type="Proteomes" id="UP001222027">
    <property type="component" value="Unassembled WGS sequence"/>
</dbReference>
<feature type="compositionally biased region" description="Polar residues" evidence="1">
    <location>
        <begin position="179"/>
        <end position="189"/>
    </location>
</feature>
<dbReference type="PANTHER" id="PTHR31384:SF10">
    <property type="entry name" value="AUXIN RESPONSE FACTOR 5"/>
    <property type="match status" value="1"/>
</dbReference>
<feature type="compositionally biased region" description="Basic and acidic residues" evidence="1">
    <location>
        <begin position="197"/>
        <end position="212"/>
    </location>
</feature>
<evidence type="ECO:0000259" key="2">
    <source>
        <dbReference type="PROSITE" id="PS51745"/>
    </source>
</evidence>
<organism evidence="3 4">
    <name type="scientific">Ensete ventricosum</name>
    <name type="common">Abyssinian banana</name>
    <name type="synonym">Musa ensete</name>
    <dbReference type="NCBI Taxonomy" id="4639"/>
    <lineage>
        <taxon>Eukaryota</taxon>
        <taxon>Viridiplantae</taxon>
        <taxon>Streptophyta</taxon>
        <taxon>Embryophyta</taxon>
        <taxon>Tracheophyta</taxon>
        <taxon>Spermatophyta</taxon>
        <taxon>Magnoliopsida</taxon>
        <taxon>Liliopsida</taxon>
        <taxon>Zingiberales</taxon>
        <taxon>Musaceae</taxon>
        <taxon>Ensete</taxon>
    </lineage>
</organism>
<keyword evidence="4" id="KW-1185">Reference proteome</keyword>
<dbReference type="GO" id="GO:0003677">
    <property type="term" value="F:DNA binding"/>
    <property type="evidence" value="ECO:0007669"/>
    <property type="project" value="InterPro"/>
</dbReference>
<dbReference type="Gene3D" id="3.10.20.90">
    <property type="entry name" value="Phosphatidylinositol 3-kinase Catalytic Subunit, Chain A, domain 1"/>
    <property type="match status" value="1"/>
</dbReference>
<dbReference type="PROSITE" id="PS51745">
    <property type="entry name" value="PB1"/>
    <property type="match status" value="1"/>
</dbReference>
<proteinExistence type="predicted"/>
<feature type="region of interest" description="Disordered" evidence="1">
    <location>
        <begin position="179"/>
        <end position="212"/>
    </location>
</feature>
<dbReference type="InterPro" id="IPR044835">
    <property type="entry name" value="ARF_plant"/>
</dbReference>
<evidence type="ECO:0000256" key="1">
    <source>
        <dbReference type="SAM" id="MobiDB-lite"/>
    </source>
</evidence>
<gene>
    <name evidence="3" type="ORF">OPV22_017818</name>
</gene>
<reference evidence="3 4" key="1">
    <citation type="submission" date="2022-12" db="EMBL/GenBank/DDBJ databases">
        <title>Chromosome-scale assembly of the Ensete ventricosum genome.</title>
        <authorList>
            <person name="Dussert Y."/>
            <person name="Stocks J."/>
            <person name="Wendawek A."/>
            <person name="Woldeyes F."/>
            <person name="Nichols R.A."/>
            <person name="Borrell J.S."/>
        </authorList>
    </citation>
    <scope>NUCLEOTIDE SEQUENCE [LARGE SCALE GENOMIC DNA]</scope>
    <source>
        <strain evidence="4">cv. Maze</strain>
        <tissue evidence="3">Seeds</tissue>
    </source>
</reference>
<dbReference type="InterPro" id="IPR053793">
    <property type="entry name" value="PB1-like"/>
</dbReference>
<comment type="caution">
    <text evidence="3">The sequence shown here is derived from an EMBL/GenBank/DDBJ whole genome shotgun (WGS) entry which is preliminary data.</text>
</comment>
<feature type="compositionally biased region" description="Polar residues" evidence="1">
    <location>
        <begin position="320"/>
        <end position="329"/>
    </location>
</feature>
<evidence type="ECO:0000313" key="4">
    <source>
        <dbReference type="Proteomes" id="UP001222027"/>
    </source>
</evidence>
<dbReference type="GO" id="GO:0009725">
    <property type="term" value="P:response to hormone"/>
    <property type="evidence" value="ECO:0007669"/>
    <property type="project" value="InterPro"/>
</dbReference>
<feature type="domain" description="PB1" evidence="2">
    <location>
        <begin position="587"/>
        <end position="671"/>
    </location>
</feature>
<dbReference type="EMBL" id="JAQQAF010000005">
    <property type="protein sequence ID" value="KAJ8485333.1"/>
    <property type="molecule type" value="Genomic_DNA"/>
</dbReference>
<name>A0AAV8QX83_ENSVE</name>
<feature type="region of interest" description="Disordered" evidence="1">
    <location>
        <begin position="302"/>
        <end position="329"/>
    </location>
</feature>